<dbReference type="GO" id="GO:0005886">
    <property type="term" value="C:plasma membrane"/>
    <property type="evidence" value="ECO:0007669"/>
    <property type="project" value="UniProtKB-SubCell"/>
</dbReference>
<dbReference type="RefSeq" id="WP_003500363.1">
    <property type="nucleotide sequence ID" value="NZ_BAABZD010000001.1"/>
</dbReference>
<evidence type="ECO:0000313" key="12">
    <source>
        <dbReference type="Proteomes" id="UP001203136"/>
    </source>
</evidence>
<dbReference type="Gene3D" id="3.40.50.300">
    <property type="entry name" value="P-loop containing nucleotide triphosphate hydrolases"/>
    <property type="match status" value="2"/>
</dbReference>
<dbReference type="PANTHER" id="PTHR43790:SF3">
    <property type="entry name" value="D-ALLOSE IMPORT ATP-BINDING PROTEIN ALSA-RELATED"/>
    <property type="match status" value="1"/>
</dbReference>
<dbReference type="CDD" id="cd03215">
    <property type="entry name" value="ABC_Carb_Monos_II"/>
    <property type="match status" value="1"/>
</dbReference>
<keyword evidence="9" id="KW-0472">Membrane</keyword>
<evidence type="ECO:0000256" key="6">
    <source>
        <dbReference type="ARBA" id="ARBA00022741"/>
    </source>
</evidence>
<comment type="subcellular location">
    <subcellularLocation>
        <location evidence="1">Cell membrane</location>
        <topology evidence="1">Peripheral membrane protein</topology>
    </subcellularLocation>
</comment>
<dbReference type="InterPro" id="IPR003593">
    <property type="entry name" value="AAA+_ATPase"/>
</dbReference>
<dbReference type="EMBL" id="JAINVB010000001">
    <property type="protein sequence ID" value="MCK0085185.1"/>
    <property type="molecule type" value="Genomic_DNA"/>
</dbReference>
<evidence type="ECO:0000256" key="5">
    <source>
        <dbReference type="ARBA" id="ARBA00022737"/>
    </source>
</evidence>
<dbReference type="CDD" id="cd03216">
    <property type="entry name" value="ABC_Carb_Monos_I"/>
    <property type="match status" value="1"/>
</dbReference>
<dbReference type="AlphaFoldDB" id="A0AAW5F0R8"/>
<dbReference type="GO" id="GO:0016887">
    <property type="term" value="F:ATP hydrolysis activity"/>
    <property type="evidence" value="ECO:0007669"/>
    <property type="project" value="InterPro"/>
</dbReference>
<keyword evidence="7 11" id="KW-0067">ATP-binding</keyword>
<comment type="caution">
    <text evidence="11">The sequence shown here is derived from an EMBL/GenBank/DDBJ whole genome shotgun (WGS) entry which is preliminary data.</text>
</comment>
<dbReference type="PROSITE" id="PS50893">
    <property type="entry name" value="ABC_TRANSPORTER_2"/>
    <property type="match status" value="2"/>
</dbReference>
<dbReference type="GeneID" id="57967029"/>
<evidence type="ECO:0000313" key="11">
    <source>
        <dbReference type="EMBL" id="MCK0085185.1"/>
    </source>
</evidence>
<keyword evidence="2" id="KW-0813">Transport</keyword>
<keyword evidence="6" id="KW-0547">Nucleotide-binding</keyword>
<evidence type="ECO:0000256" key="1">
    <source>
        <dbReference type="ARBA" id="ARBA00004202"/>
    </source>
</evidence>
<sequence>MDGTKLLQMQNITKAFASNIVLTGVNLSVGEGEVVAILGENGAGKSTLIKILGGIYKADSGEIRINGEVKNIHSAAVAGANGIRIIHQEIILVPARTIAANVFMGRELRDKFGLVDAKRMEEETQKVIDDLHLNLRADQLVEELSIGMQQLVEIIKAVSAEARIVVMDEPTSSLSQGEVETLFDIIRLLKEKGVGIIYISHRLEELFAITDRIVVLRDGKMIGDIPTPEADKDELIKMMVGRELSSYYTRNKHEIKGTSLEVKGLEHDKYFRDINFHARYGEIVGFAGLVGARRTELMKTIFGAYQKAGGDIYLDGKKLEIKRPQDAIDNGIVYVSEDRRDEGLILKNDVKFNMGLVCLGDFIRGVGVKHGAWDKMVEDYRKKFSIKITSSRQLTGNLSGGNQQKVVLSKWLAKKPKVIILDEPTRGIDVGSKAEIYAIIDELAAEGVSIIMVSSELPEIINMCNRCYVMCEGRITGELAEEEFSQESMMTFATSRE</sequence>
<dbReference type="Proteomes" id="UP001203136">
    <property type="component" value="Unassembled WGS sequence"/>
</dbReference>
<reference evidence="11" key="1">
    <citation type="journal article" date="2022" name="Cell Host Microbe">
        <title>Colonization of the live biotherapeutic product VE303 and modulation of the microbiota and metabolites in healthy volunteers.</title>
        <authorList>
            <person name="Dsouza M."/>
            <person name="Menon R."/>
            <person name="Crossette E."/>
            <person name="Bhattarai S.K."/>
            <person name="Schneider J."/>
            <person name="Kim Y.G."/>
            <person name="Reddy S."/>
            <person name="Caballero S."/>
            <person name="Felix C."/>
            <person name="Cornacchione L."/>
            <person name="Hendrickson J."/>
            <person name="Watson A.R."/>
            <person name="Minot S.S."/>
            <person name="Greenfield N."/>
            <person name="Schopf L."/>
            <person name="Szabady R."/>
            <person name="Patarroyo J."/>
            <person name="Smith W."/>
            <person name="Harrison P."/>
            <person name="Kuijper E.J."/>
            <person name="Kelly C.P."/>
            <person name="Olle B."/>
            <person name="Bobilev D."/>
            <person name="Silber J.L."/>
            <person name="Bucci V."/>
            <person name="Roberts B."/>
            <person name="Faith J."/>
            <person name="Norman J.M."/>
        </authorList>
    </citation>
    <scope>NUCLEOTIDE SEQUENCE</scope>
    <source>
        <strain evidence="11">VE303-04</strain>
    </source>
</reference>
<dbReference type="InterPro" id="IPR017871">
    <property type="entry name" value="ABC_transporter-like_CS"/>
</dbReference>
<dbReference type="InterPro" id="IPR027417">
    <property type="entry name" value="P-loop_NTPase"/>
</dbReference>
<dbReference type="PROSITE" id="PS00211">
    <property type="entry name" value="ABC_TRANSPORTER_1"/>
    <property type="match status" value="1"/>
</dbReference>
<dbReference type="SMART" id="SM00382">
    <property type="entry name" value="AAA"/>
    <property type="match status" value="2"/>
</dbReference>
<evidence type="ECO:0000256" key="7">
    <source>
        <dbReference type="ARBA" id="ARBA00022840"/>
    </source>
</evidence>
<keyword evidence="3" id="KW-1003">Cell membrane</keyword>
<accession>A0AAW5F0R8</accession>
<keyword evidence="4" id="KW-0762">Sugar transport</keyword>
<evidence type="ECO:0000256" key="2">
    <source>
        <dbReference type="ARBA" id="ARBA00022448"/>
    </source>
</evidence>
<evidence type="ECO:0000256" key="3">
    <source>
        <dbReference type="ARBA" id="ARBA00022475"/>
    </source>
</evidence>
<dbReference type="GO" id="GO:0005524">
    <property type="term" value="F:ATP binding"/>
    <property type="evidence" value="ECO:0007669"/>
    <property type="project" value="UniProtKB-KW"/>
</dbReference>
<evidence type="ECO:0000256" key="4">
    <source>
        <dbReference type="ARBA" id="ARBA00022597"/>
    </source>
</evidence>
<dbReference type="InterPro" id="IPR050107">
    <property type="entry name" value="ABC_carbohydrate_import_ATPase"/>
</dbReference>
<dbReference type="FunFam" id="3.40.50.300:FF:000127">
    <property type="entry name" value="Ribose import ATP-binding protein RbsA"/>
    <property type="match status" value="1"/>
</dbReference>
<protein>
    <submittedName>
        <fullName evidence="11">Sugar ABC transporter ATP-binding protein</fullName>
    </submittedName>
</protein>
<proteinExistence type="predicted"/>
<gene>
    <name evidence="11" type="ORF">K5I21_04715</name>
</gene>
<evidence type="ECO:0000256" key="8">
    <source>
        <dbReference type="ARBA" id="ARBA00022967"/>
    </source>
</evidence>
<evidence type="ECO:0000259" key="10">
    <source>
        <dbReference type="PROSITE" id="PS50893"/>
    </source>
</evidence>
<keyword evidence="8" id="KW-1278">Translocase</keyword>
<dbReference type="Pfam" id="PF00005">
    <property type="entry name" value="ABC_tran"/>
    <property type="match status" value="2"/>
</dbReference>
<dbReference type="SUPFAM" id="SSF52540">
    <property type="entry name" value="P-loop containing nucleoside triphosphate hydrolases"/>
    <property type="match status" value="2"/>
</dbReference>
<evidence type="ECO:0000256" key="9">
    <source>
        <dbReference type="ARBA" id="ARBA00023136"/>
    </source>
</evidence>
<dbReference type="InterPro" id="IPR003439">
    <property type="entry name" value="ABC_transporter-like_ATP-bd"/>
</dbReference>
<name>A0AAW5F0R8_CLOSY</name>
<dbReference type="PANTHER" id="PTHR43790">
    <property type="entry name" value="CARBOHYDRATE TRANSPORT ATP-BINDING PROTEIN MG119-RELATED"/>
    <property type="match status" value="1"/>
</dbReference>
<feature type="domain" description="ABC transporter" evidence="10">
    <location>
        <begin position="255"/>
        <end position="497"/>
    </location>
</feature>
<organism evidence="11 12">
    <name type="scientific">Clostridium symbiosum</name>
    <name type="common">Bacteroides symbiosus</name>
    <dbReference type="NCBI Taxonomy" id="1512"/>
    <lineage>
        <taxon>Bacteria</taxon>
        <taxon>Bacillati</taxon>
        <taxon>Bacillota</taxon>
        <taxon>Clostridia</taxon>
        <taxon>Lachnospirales</taxon>
        <taxon>Lachnospiraceae</taxon>
        <taxon>Otoolea</taxon>
    </lineage>
</organism>
<feature type="domain" description="ABC transporter" evidence="10">
    <location>
        <begin position="7"/>
        <end position="243"/>
    </location>
</feature>
<keyword evidence="5" id="KW-0677">Repeat</keyword>